<sequence>MRTKRVTIKDIATEAGVSIALVSFVMNNKADGKNTYRVNKETAQRILEVAQKLNYQPNNAARTLRSGKTNTIGVIVSDISNKFFADIARCIENHAYKHKYTVLFGSTDENPQKLENLVEVFRNKGIDGLIVVPCEGADEIIRDIARQNIPLVLLDREVPDLEVSSVVLNNRRAGYETTEALIRRGFTRIEMISYSMGLSNIREREEGYRRCMQANEMGENVVIHHLRHDKLAKIEDIIREARQRRVEAFLFATNTLAGQGLSAIFRNGWRVPQDIAIACFDTNEAFDIYKTAIAYVRQPIEQFGTEALDLLIKGIEQRDKPGSCTRIVLTPEIVESLPEEELRSAETAVAEA</sequence>
<accession>A0A1H4B9S0</accession>
<feature type="domain" description="HTH lacI-type" evidence="4">
    <location>
        <begin position="6"/>
        <end position="66"/>
    </location>
</feature>
<gene>
    <name evidence="5" type="ORF">SAMN05444145_103291</name>
</gene>
<evidence type="ECO:0000313" key="5">
    <source>
        <dbReference type="EMBL" id="SEA44955.1"/>
    </source>
</evidence>
<dbReference type="InterPro" id="IPR028082">
    <property type="entry name" value="Peripla_BP_I"/>
</dbReference>
<dbReference type="SUPFAM" id="SSF47413">
    <property type="entry name" value="lambda repressor-like DNA-binding domains"/>
    <property type="match status" value="1"/>
</dbReference>
<dbReference type="STRING" id="1033731.SAMN05444145_103291"/>
<evidence type="ECO:0000256" key="3">
    <source>
        <dbReference type="ARBA" id="ARBA00023163"/>
    </source>
</evidence>
<dbReference type="SMART" id="SM00354">
    <property type="entry name" value="HTH_LACI"/>
    <property type="match status" value="1"/>
</dbReference>
<reference evidence="5 6" key="1">
    <citation type="submission" date="2016-10" db="EMBL/GenBank/DDBJ databases">
        <authorList>
            <person name="de Groot N.N."/>
        </authorList>
    </citation>
    <scope>NUCLEOTIDE SEQUENCE [LARGE SCALE GENOMIC DNA]</scope>
    <source>
        <strain evidence="5 6">DSM 25383</strain>
    </source>
</reference>
<keyword evidence="2" id="KW-0238">DNA-binding</keyword>
<dbReference type="InterPro" id="IPR046335">
    <property type="entry name" value="LacI/GalR-like_sensor"/>
</dbReference>
<dbReference type="EMBL" id="FNRI01000003">
    <property type="protein sequence ID" value="SEA44955.1"/>
    <property type="molecule type" value="Genomic_DNA"/>
</dbReference>
<dbReference type="InterPro" id="IPR000843">
    <property type="entry name" value="HTH_LacI"/>
</dbReference>
<evidence type="ECO:0000313" key="6">
    <source>
        <dbReference type="Proteomes" id="UP000183253"/>
    </source>
</evidence>
<evidence type="ECO:0000259" key="4">
    <source>
        <dbReference type="PROSITE" id="PS50932"/>
    </source>
</evidence>
<dbReference type="Proteomes" id="UP000183253">
    <property type="component" value="Unassembled WGS sequence"/>
</dbReference>
<dbReference type="PANTHER" id="PTHR30146">
    <property type="entry name" value="LACI-RELATED TRANSCRIPTIONAL REPRESSOR"/>
    <property type="match status" value="1"/>
</dbReference>
<keyword evidence="3" id="KW-0804">Transcription</keyword>
<keyword evidence="6" id="KW-1185">Reference proteome</keyword>
<evidence type="ECO:0000256" key="2">
    <source>
        <dbReference type="ARBA" id="ARBA00023125"/>
    </source>
</evidence>
<organism evidence="5 6">
    <name type="scientific">Alistipes timonensis JC136</name>
    <dbReference type="NCBI Taxonomy" id="1033731"/>
    <lineage>
        <taxon>Bacteria</taxon>
        <taxon>Pseudomonadati</taxon>
        <taxon>Bacteroidota</taxon>
        <taxon>Bacteroidia</taxon>
        <taxon>Bacteroidales</taxon>
        <taxon>Rikenellaceae</taxon>
        <taxon>Alistipes</taxon>
    </lineage>
</organism>
<dbReference type="Pfam" id="PF13377">
    <property type="entry name" value="Peripla_BP_3"/>
    <property type="match status" value="1"/>
</dbReference>
<dbReference type="InterPro" id="IPR010982">
    <property type="entry name" value="Lambda_DNA-bd_dom_sf"/>
</dbReference>
<name>A0A1H4B9S0_9BACT</name>
<protein>
    <submittedName>
        <fullName evidence="5">Transcriptional regulator, LacI family</fullName>
    </submittedName>
</protein>
<dbReference type="GO" id="GO:0000976">
    <property type="term" value="F:transcription cis-regulatory region binding"/>
    <property type="evidence" value="ECO:0007669"/>
    <property type="project" value="TreeGrafter"/>
</dbReference>
<dbReference type="SUPFAM" id="SSF53822">
    <property type="entry name" value="Periplasmic binding protein-like I"/>
    <property type="match status" value="1"/>
</dbReference>
<dbReference type="CDD" id="cd01392">
    <property type="entry name" value="HTH_LacI"/>
    <property type="match status" value="1"/>
</dbReference>
<dbReference type="RefSeq" id="WP_231290796.1">
    <property type="nucleotide sequence ID" value="NZ_CAEG01000010.1"/>
</dbReference>
<proteinExistence type="predicted"/>
<dbReference type="Gene3D" id="1.10.260.40">
    <property type="entry name" value="lambda repressor-like DNA-binding domains"/>
    <property type="match status" value="1"/>
</dbReference>
<evidence type="ECO:0000256" key="1">
    <source>
        <dbReference type="ARBA" id="ARBA00023015"/>
    </source>
</evidence>
<dbReference type="Pfam" id="PF00356">
    <property type="entry name" value="LacI"/>
    <property type="match status" value="1"/>
</dbReference>
<dbReference type="GO" id="GO:0003700">
    <property type="term" value="F:DNA-binding transcription factor activity"/>
    <property type="evidence" value="ECO:0007669"/>
    <property type="project" value="TreeGrafter"/>
</dbReference>
<dbReference type="AlphaFoldDB" id="A0A1H4B9S0"/>
<dbReference type="PANTHER" id="PTHR30146:SF109">
    <property type="entry name" value="HTH-TYPE TRANSCRIPTIONAL REGULATOR GALS"/>
    <property type="match status" value="1"/>
</dbReference>
<keyword evidence="1" id="KW-0805">Transcription regulation</keyword>
<dbReference type="PROSITE" id="PS50932">
    <property type="entry name" value="HTH_LACI_2"/>
    <property type="match status" value="1"/>
</dbReference>
<dbReference type="Gene3D" id="3.40.50.2300">
    <property type="match status" value="2"/>
</dbReference>